<name>A0ABX7AZR8_9PROT</name>
<feature type="domain" description="SsuA/THI5-like" evidence="2">
    <location>
        <begin position="46"/>
        <end position="258"/>
    </location>
</feature>
<evidence type="ECO:0000313" key="4">
    <source>
        <dbReference type="Proteomes" id="UP000595197"/>
    </source>
</evidence>
<keyword evidence="1" id="KW-0732">Signal</keyword>
<dbReference type="SUPFAM" id="SSF53850">
    <property type="entry name" value="Periplasmic binding protein-like II"/>
    <property type="match status" value="1"/>
</dbReference>
<evidence type="ECO:0000313" key="3">
    <source>
        <dbReference type="EMBL" id="QQP87568.1"/>
    </source>
</evidence>
<dbReference type="InterPro" id="IPR027939">
    <property type="entry name" value="NMT1/THI5"/>
</dbReference>
<keyword evidence="4" id="KW-1185">Reference proteome</keyword>
<dbReference type="PANTHER" id="PTHR31528">
    <property type="entry name" value="4-AMINO-5-HYDROXYMETHYL-2-METHYLPYRIMIDINE PHOSPHATE SYNTHASE THI11-RELATED"/>
    <property type="match status" value="1"/>
</dbReference>
<dbReference type="Gene3D" id="3.40.190.10">
    <property type="entry name" value="Periplasmic binding protein-like II"/>
    <property type="match status" value="2"/>
</dbReference>
<dbReference type="RefSeq" id="WP_201070932.1">
    <property type="nucleotide sequence ID" value="NZ_CP067420.1"/>
</dbReference>
<protein>
    <submittedName>
        <fullName evidence="3">ABC transporter substrate-binding protein</fullName>
    </submittedName>
</protein>
<feature type="signal peptide" evidence="1">
    <location>
        <begin position="1"/>
        <end position="28"/>
    </location>
</feature>
<organism evidence="3 4">
    <name type="scientific">Skermanella cutis</name>
    <dbReference type="NCBI Taxonomy" id="2775420"/>
    <lineage>
        <taxon>Bacteria</taxon>
        <taxon>Pseudomonadati</taxon>
        <taxon>Pseudomonadota</taxon>
        <taxon>Alphaproteobacteria</taxon>
        <taxon>Rhodospirillales</taxon>
        <taxon>Azospirillaceae</taxon>
        <taxon>Skermanella</taxon>
    </lineage>
</organism>
<dbReference type="PANTHER" id="PTHR31528:SF15">
    <property type="entry name" value="RIBOFLAVIN-BINDING PROTEIN RIBY"/>
    <property type="match status" value="1"/>
</dbReference>
<dbReference type="EMBL" id="CP067420">
    <property type="protein sequence ID" value="QQP87568.1"/>
    <property type="molecule type" value="Genomic_DNA"/>
</dbReference>
<reference evidence="3" key="1">
    <citation type="submission" date="2021-02" db="EMBL/GenBank/DDBJ databases">
        <title>Skermanella TT6 skin isolate.</title>
        <authorList>
            <person name="Lee K."/>
            <person name="Ganzorig M."/>
        </authorList>
    </citation>
    <scope>NUCLEOTIDE SEQUENCE</scope>
    <source>
        <strain evidence="3">TT6</strain>
    </source>
</reference>
<feature type="chain" id="PRO_5047112911" evidence="1">
    <location>
        <begin position="29"/>
        <end position="347"/>
    </location>
</feature>
<dbReference type="Pfam" id="PF09084">
    <property type="entry name" value="NMT1"/>
    <property type="match status" value="1"/>
</dbReference>
<proteinExistence type="predicted"/>
<evidence type="ECO:0000259" key="2">
    <source>
        <dbReference type="Pfam" id="PF09084"/>
    </source>
</evidence>
<evidence type="ECO:0000256" key="1">
    <source>
        <dbReference type="SAM" id="SignalP"/>
    </source>
</evidence>
<sequence>MRSVISQWPAVLAGALVGAVGLAGAASAQTPVKMVLNWKYQGPQALFFIAEDKGYFKAEGLDVTIDQGEGSAASVTKVATGAYDAGFGDVNALITLAARSPDEAPVAVFMMYNTPPFTIAVKADGPIRTPADLEGRTIGGPANDGALKLFPAFAQVAGIDAGKVTVTNMQANLREQMLQRGQVDGVFGYVNTIAFSAKSAGMDPDKDFRFINYGDYGMDLYSNAVVVSKPFLDRNGDAVKGLVRAINRAAKDMIADPAGSVAAVMKREPLLNEKVEIERTVATLRMEMNHPEIAAIGLGDVDDERLKRAIDMVVEANGLENTPDPSAVFTDAYLPPLSERPTSVIKQ</sequence>
<dbReference type="InterPro" id="IPR015168">
    <property type="entry name" value="SsuA/THI5"/>
</dbReference>
<accession>A0ABX7AZR8</accession>
<dbReference type="Proteomes" id="UP000595197">
    <property type="component" value="Chromosome"/>
</dbReference>
<gene>
    <name evidence="3" type="ORF">IGS68_15825</name>
</gene>